<dbReference type="EMBL" id="CAEZVT010000040">
    <property type="protein sequence ID" value="CAB4634120.1"/>
    <property type="molecule type" value="Genomic_DNA"/>
</dbReference>
<protein>
    <submittedName>
        <fullName evidence="1">Unannotated protein</fullName>
    </submittedName>
</protein>
<proteinExistence type="predicted"/>
<sequence>MNLKFTGVVGDANSKNWNVSGITQTYEFDIIFATYANKHPTCTLREKSGGSVYAISFTKLCDPNPGTHVESKY</sequence>
<name>A0A6J6JB87_9ZZZZ</name>
<organism evidence="1">
    <name type="scientific">freshwater metagenome</name>
    <dbReference type="NCBI Taxonomy" id="449393"/>
    <lineage>
        <taxon>unclassified sequences</taxon>
        <taxon>metagenomes</taxon>
        <taxon>ecological metagenomes</taxon>
    </lineage>
</organism>
<accession>A0A6J6JB87</accession>
<gene>
    <name evidence="1" type="ORF">UFOPK2131_00486</name>
</gene>
<evidence type="ECO:0000313" key="1">
    <source>
        <dbReference type="EMBL" id="CAB4634120.1"/>
    </source>
</evidence>
<reference evidence="1" key="1">
    <citation type="submission" date="2020-05" db="EMBL/GenBank/DDBJ databases">
        <authorList>
            <person name="Chiriac C."/>
            <person name="Salcher M."/>
            <person name="Ghai R."/>
            <person name="Kavagutti S V."/>
        </authorList>
    </citation>
    <scope>NUCLEOTIDE SEQUENCE</scope>
</reference>
<dbReference type="AlphaFoldDB" id="A0A6J6JB87"/>